<evidence type="ECO:0000259" key="3">
    <source>
        <dbReference type="PROSITE" id="PS50937"/>
    </source>
</evidence>
<dbReference type="GO" id="GO:0003677">
    <property type="term" value="F:DNA binding"/>
    <property type="evidence" value="ECO:0007669"/>
    <property type="project" value="UniProtKB-KW"/>
</dbReference>
<keyword evidence="5" id="KW-1185">Reference proteome</keyword>
<feature type="domain" description="HTH merR-type" evidence="3">
    <location>
        <begin position="5"/>
        <end position="73"/>
    </location>
</feature>
<dbReference type="InterPro" id="IPR009061">
    <property type="entry name" value="DNA-bd_dom_put_sf"/>
</dbReference>
<dbReference type="AlphaFoldDB" id="A0A1M5QCL2"/>
<dbReference type="SMART" id="SM00422">
    <property type="entry name" value="HTH_MERR"/>
    <property type="match status" value="1"/>
</dbReference>
<organism evidence="4 5">
    <name type="scientific">Thermosyntropha lipolytica DSM 11003</name>
    <dbReference type="NCBI Taxonomy" id="1123382"/>
    <lineage>
        <taxon>Bacteria</taxon>
        <taxon>Bacillati</taxon>
        <taxon>Bacillota</taxon>
        <taxon>Clostridia</taxon>
        <taxon>Eubacteriales</taxon>
        <taxon>Syntrophomonadaceae</taxon>
        <taxon>Thermosyntropha</taxon>
    </lineage>
</organism>
<dbReference type="RefSeq" id="WP_073092870.1">
    <property type="nucleotide sequence ID" value="NZ_FQWY01000032.1"/>
</dbReference>
<dbReference type="STRING" id="1123382.SAMN02745221_01720"/>
<evidence type="ECO:0000313" key="4">
    <source>
        <dbReference type="EMBL" id="SHH11650.1"/>
    </source>
</evidence>
<gene>
    <name evidence="4" type="ORF">SAMN02745221_01720</name>
</gene>
<accession>A0A1M5QCL2</accession>
<dbReference type="EMBL" id="FQWY01000032">
    <property type="protein sequence ID" value="SHH11650.1"/>
    <property type="molecule type" value="Genomic_DNA"/>
</dbReference>
<proteinExistence type="predicted"/>
<dbReference type="Proteomes" id="UP000242329">
    <property type="component" value="Unassembled WGS sequence"/>
</dbReference>
<feature type="coiled-coil region" evidence="2">
    <location>
        <begin position="100"/>
        <end position="141"/>
    </location>
</feature>
<dbReference type="PANTHER" id="PTHR30204:SF15">
    <property type="entry name" value="BLL5018 PROTEIN"/>
    <property type="match status" value="1"/>
</dbReference>
<keyword evidence="2" id="KW-0175">Coiled coil</keyword>
<dbReference type="Pfam" id="PF13411">
    <property type="entry name" value="MerR_1"/>
    <property type="match status" value="1"/>
</dbReference>
<evidence type="ECO:0000256" key="2">
    <source>
        <dbReference type="SAM" id="Coils"/>
    </source>
</evidence>
<sequence>MKERYYKIGEVSEMLGIEQYTLRYLENSLQLKIKRNEKGERLYTESDIDTLRLVLKLKEKGLNTTAIKMALENVEESQVTDLVPEEDRSYQLPAEVISLAQKIIEQNDELIRMNKELERRIDELERKIEKRNEEREKRIDEFLRLWRAEQEGRNKSWFSKLVGK</sequence>
<dbReference type="InterPro" id="IPR000551">
    <property type="entry name" value="MerR-type_HTH_dom"/>
</dbReference>
<keyword evidence="1 4" id="KW-0238">DNA-binding</keyword>
<dbReference type="OrthoDB" id="9811174at2"/>
<dbReference type="PANTHER" id="PTHR30204">
    <property type="entry name" value="REDOX-CYCLING DRUG-SENSING TRANSCRIPTIONAL ACTIVATOR SOXR"/>
    <property type="match status" value="1"/>
</dbReference>
<dbReference type="Gene3D" id="1.10.1660.10">
    <property type="match status" value="1"/>
</dbReference>
<dbReference type="InterPro" id="IPR047057">
    <property type="entry name" value="MerR_fam"/>
</dbReference>
<name>A0A1M5QCL2_9FIRM</name>
<protein>
    <submittedName>
        <fullName evidence="4">DNA-binding transcriptional regulator, MerR family</fullName>
    </submittedName>
</protein>
<evidence type="ECO:0000256" key="1">
    <source>
        <dbReference type="ARBA" id="ARBA00023125"/>
    </source>
</evidence>
<dbReference type="GO" id="GO:0003700">
    <property type="term" value="F:DNA-binding transcription factor activity"/>
    <property type="evidence" value="ECO:0007669"/>
    <property type="project" value="InterPro"/>
</dbReference>
<dbReference type="PROSITE" id="PS50937">
    <property type="entry name" value="HTH_MERR_2"/>
    <property type="match status" value="1"/>
</dbReference>
<evidence type="ECO:0000313" key="5">
    <source>
        <dbReference type="Proteomes" id="UP000242329"/>
    </source>
</evidence>
<dbReference type="SUPFAM" id="SSF46955">
    <property type="entry name" value="Putative DNA-binding domain"/>
    <property type="match status" value="1"/>
</dbReference>
<reference evidence="5" key="1">
    <citation type="submission" date="2016-11" db="EMBL/GenBank/DDBJ databases">
        <authorList>
            <person name="Varghese N."/>
            <person name="Submissions S."/>
        </authorList>
    </citation>
    <scope>NUCLEOTIDE SEQUENCE [LARGE SCALE GENOMIC DNA]</scope>
    <source>
        <strain evidence="5">DSM 11003</strain>
    </source>
</reference>